<keyword evidence="5" id="KW-1185">Reference proteome</keyword>
<keyword evidence="1" id="KW-0863">Zinc-finger</keyword>
<reference evidence="4 5" key="1">
    <citation type="journal article" date="2020" name="Cell">
        <title>Large-Scale Comparative Analyses of Tick Genomes Elucidate Their Genetic Diversity and Vector Capacities.</title>
        <authorList>
            <consortium name="Tick Genome and Microbiome Consortium (TIGMIC)"/>
            <person name="Jia N."/>
            <person name="Wang J."/>
            <person name="Shi W."/>
            <person name="Du L."/>
            <person name="Sun Y."/>
            <person name="Zhan W."/>
            <person name="Jiang J.F."/>
            <person name="Wang Q."/>
            <person name="Zhang B."/>
            <person name="Ji P."/>
            <person name="Bell-Sakyi L."/>
            <person name="Cui X.M."/>
            <person name="Yuan T.T."/>
            <person name="Jiang B.G."/>
            <person name="Yang W.F."/>
            <person name="Lam T.T."/>
            <person name="Chang Q.C."/>
            <person name="Ding S.J."/>
            <person name="Wang X.J."/>
            <person name="Zhu J.G."/>
            <person name="Ruan X.D."/>
            <person name="Zhao L."/>
            <person name="Wei J.T."/>
            <person name="Ye R.Z."/>
            <person name="Que T.C."/>
            <person name="Du C.H."/>
            <person name="Zhou Y.H."/>
            <person name="Cheng J.X."/>
            <person name="Dai P.F."/>
            <person name="Guo W.B."/>
            <person name="Han X.H."/>
            <person name="Huang E.J."/>
            <person name="Li L.F."/>
            <person name="Wei W."/>
            <person name="Gao Y.C."/>
            <person name="Liu J.Z."/>
            <person name="Shao H.Z."/>
            <person name="Wang X."/>
            <person name="Wang C.C."/>
            <person name="Yang T.C."/>
            <person name="Huo Q.B."/>
            <person name="Li W."/>
            <person name="Chen H.Y."/>
            <person name="Chen S.E."/>
            <person name="Zhou L.G."/>
            <person name="Ni X.B."/>
            <person name="Tian J.H."/>
            <person name="Sheng Y."/>
            <person name="Liu T."/>
            <person name="Pan Y.S."/>
            <person name="Xia L.Y."/>
            <person name="Li J."/>
            <person name="Zhao F."/>
            <person name="Cao W.C."/>
        </authorList>
    </citation>
    <scope>NUCLEOTIDE SEQUENCE [LARGE SCALE GENOMIC DNA]</scope>
    <source>
        <strain evidence="4">HaeL-2018</strain>
    </source>
</reference>
<keyword evidence="1" id="KW-0862">Zinc</keyword>
<keyword evidence="1" id="KW-0479">Metal-binding</keyword>
<name>A0A9J6FNZ9_HAELO</name>
<dbReference type="OrthoDB" id="6475417at2759"/>
<dbReference type="VEuPathDB" id="VectorBase:HLOH_058387"/>
<dbReference type="InterPro" id="IPR001878">
    <property type="entry name" value="Znf_CCHC"/>
</dbReference>
<dbReference type="PROSITE" id="PS50158">
    <property type="entry name" value="ZF_CCHC"/>
    <property type="match status" value="1"/>
</dbReference>
<dbReference type="SUPFAM" id="SSF57756">
    <property type="entry name" value="Retrovirus zinc finger-like domains"/>
    <property type="match status" value="1"/>
</dbReference>
<sequence>MTTTQCCQCHKLGLFARECFQDGAGGESRGSDLGPHGGVCGGGGLGGRMDYKPPITKKCYKCNLTGNFPRDCKEAEDRCYRCNGTGHISKNCQHKPDEIARGKRRRAASATSCATSRRTAPTAGGNDPVTNVFYRFNERGHIA</sequence>
<proteinExistence type="predicted"/>
<feature type="compositionally biased region" description="Low complexity" evidence="2">
    <location>
        <begin position="108"/>
        <end position="120"/>
    </location>
</feature>
<dbReference type="Pfam" id="PF00098">
    <property type="entry name" value="zf-CCHC"/>
    <property type="match status" value="1"/>
</dbReference>
<feature type="region of interest" description="Disordered" evidence="2">
    <location>
        <begin position="100"/>
        <end position="128"/>
    </location>
</feature>
<feature type="domain" description="CCHC-type" evidence="3">
    <location>
        <begin position="78"/>
        <end position="92"/>
    </location>
</feature>
<evidence type="ECO:0000313" key="5">
    <source>
        <dbReference type="Proteomes" id="UP000821853"/>
    </source>
</evidence>
<dbReference type="EMBL" id="JABSTR010000003">
    <property type="protein sequence ID" value="KAH9364914.1"/>
    <property type="molecule type" value="Genomic_DNA"/>
</dbReference>
<dbReference type="SMART" id="SM00343">
    <property type="entry name" value="ZnF_C2HC"/>
    <property type="match status" value="3"/>
</dbReference>
<evidence type="ECO:0000259" key="3">
    <source>
        <dbReference type="PROSITE" id="PS50158"/>
    </source>
</evidence>
<organism evidence="4 5">
    <name type="scientific">Haemaphysalis longicornis</name>
    <name type="common">Bush tick</name>
    <dbReference type="NCBI Taxonomy" id="44386"/>
    <lineage>
        <taxon>Eukaryota</taxon>
        <taxon>Metazoa</taxon>
        <taxon>Ecdysozoa</taxon>
        <taxon>Arthropoda</taxon>
        <taxon>Chelicerata</taxon>
        <taxon>Arachnida</taxon>
        <taxon>Acari</taxon>
        <taxon>Parasitiformes</taxon>
        <taxon>Ixodida</taxon>
        <taxon>Ixodoidea</taxon>
        <taxon>Ixodidae</taxon>
        <taxon>Haemaphysalinae</taxon>
        <taxon>Haemaphysalis</taxon>
    </lineage>
</organism>
<dbReference type="GO" id="GO:0003676">
    <property type="term" value="F:nucleic acid binding"/>
    <property type="evidence" value="ECO:0007669"/>
    <property type="project" value="InterPro"/>
</dbReference>
<dbReference type="InterPro" id="IPR036875">
    <property type="entry name" value="Znf_CCHC_sf"/>
</dbReference>
<evidence type="ECO:0000256" key="2">
    <source>
        <dbReference type="SAM" id="MobiDB-lite"/>
    </source>
</evidence>
<accession>A0A9J6FNZ9</accession>
<dbReference type="AlphaFoldDB" id="A0A9J6FNZ9"/>
<evidence type="ECO:0000256" key="1">
    <source>
        <dbReference type="PROSITE-ProRule" id="PRU00047"/>
    </source>
</evidence>
<dbReference type="Gene3D" id="4.10.60.10">
    <property type="entry name" value="Zinc finger, CCHC-type"/>
    <property type="match status" value="2"/>
</dbReference>
<gene>
    <name evidence="4" type="ORF">HPB48_000410</name>
</gene>
<dbReference type="GO" id="GO:0008270">
    <property type="term" value="F:zinc ion binding"/>
    <property type="evidence" value="ECO:0007669"/>
    <property type="project" value="UniProtKB-KW"/>
</dbReference>
<comment type="caution">
    <text evidence="4">The sequence shown here is derived from an EMBL/GenBank/DDBJ whole genome shotgun (WGS) entry which is preliminary data.</text>
</comment>
<evidence type="ECO:0000313" key="4">
    <source>
        <dbReference type="EMBL" id="KAH9364914.1"/>
    </source>
</evidence>
<dbReference type="Proteomes" id="UP000821853">
    <property type="component" value="Unassembled WGS sequence"/>
</dbReference>
<protein>
    <recommendedName>
        <fullName evidence="3">CCHC-type domain-containing protein</fullName>
    </recommendedName>
</protein>